<protein>
    <submittedName>
        <fullName evidence="1">Uncharacterized protein</fullName>
    </submittedName>
</protein>
<name>A0A0G1JN87_9BACT</name>
<gene>
    <name evidence="1" type="ORF">UW68_C0023G0002</name>
</gene>
<reference evidence="1 2" key="1">
    <citation type="journal article" date="2015" name="Nature">
        <title>rRNA introns, odd ribosomes, and small enigmatic genomes across a large radiation of phyla.</title>
        <authorList>
            <person name="Brown C.T."/>
            <person name="Hug L.A."/>
            <person name="Thomas B.C."/>
            <person name="Sharon I."/>
            <person name="Castelle C.J."/>
            <person name="Singh A."/>
            <person name="Wilkins M.J."/>
            <person name="Williams K.H."/>
            <person name="Banfield J.F."/>
        </authorList>
    </citation>
    <scope>NUCLEOTIDE SEQUENCE [LARGE SCALE GENOMIC DNA]</scope>
</reference>
<dbReference type="EMBL" id="LCJG01000023">
    <property type="protein sequence ID" value="KKT72838.1"/>
    <property type="molecule type" value="Genomic_DNA"/>
</dbReference>
<dbReference type="STRING" id="1618384.UW68_C0023G0002"/>
<evidence type="ECO:0000313" key="1">
    <source>
        <dbReference type="EMBL" id="KKT72838.1"/>
    </source>
</evidence>
<accession>A0A0G1JN87</accession>
<proteinExistence type="predicted"/>
<comment type="caution">
    <text evidence="1">The sequence shown here is derived from an EMBL/GenBank/DDBJ whole genome shotgun (WGS) entry which is preliminary data.</text>
</comment>
<dbReference type="Proteomes" id="UP000034835">
    <property type="component" value="Unassembled WGS sequence"/>
</dbReference>
<dbReference type="AlphaFoldDB" id="A0A0G1JN87"/>
<evidence type="ECO:0000313" key="2">
    <source>
        <dbReference type="Proteomes" id="UP000034835"/>
    </source>
</evidence>
<organism evidence="1 2">
    <name type="scientific">Candidatus Collierbacteria bacterium GW2011_GWB1_44_6</name>
    <dbReference type="NCBI Taxonomy" id="1618384"/>
    <lineage>
        <taxon>Bacteria</taxon>
        <taxon>Candidatus Collieribacteriota</taxon>
    </lineage>
</organism>
<sequence>MLDQLAVEQDVSHEELTYQNLKGKYLLGEWREYAQKDNHLAISLFLGENQRAGTTKDFIMKGGILLMELESEDGVINRQVPEWFVTLKEYVDQGGVVDKEIEMIARLLVDRKLAGLRLTEEKGHFMKMSSDINALIPLVECQPMRSLAVSSIVEITSGRNVSNRRHGYVCLGFLKDSDAVIEILKASFARMDTNESIDIVDSLSQREGFVDMIQVISRNLSLASDTMVKSFWNSIKEYCDRRMVDGFSDDLRLFFRDEIMEADEDLASTLPSNLVDWLMDERETNVEIDSRELLWEVIVEGTNIQQTADKIKDMKYVDRLIYLSDMMPGEEFVVVRFISSLFNNGYPYSEETALEMNDFSEFREEFLRTPILRKIWKIIKDNPDRLLFQLAQWLAQFPVRELDGLGVETLDLVEGVTLSGSESSLCGWADIYMEESLNMDRIETLFGGRLLQKGLGNEAAALCVKDFRVTDPKGGNMVFKRGCYYVVDNIGRWKYVRNVGGDEIPRAAKDLITLADKWVAGRVRIE</sequence>